<proteinExistence type="predicted"/>
<name>A0A5N6E7A3_9EURO</name>
<evidence type="ECO:0000259" key="1">
    <source>
        <dbReference type="Pfam" id="PF13391"/>
    </source>
</evidence>
<sequence>MAVPHHRHRMSLEGVIIPVPQPLKREDRDAALRLFDSIIEQFEPSQATENGLKPVSLIRLMKEEISDKDSFLKLFFPFIEHYLDGVSSDAEPSITHILSRLDSFTTWTTSDKSALGESLVMFANFLIDNFFLPLKALAAKTPQPTPASLSRAQISEAGIGTPQRVSTLRRDCLLRDRHRCVVTRKFDIQEAEDRLAKDGNDFKDDDGESLLPESDAMAFLEVAHIIPHSLMSLTSIDGDPKLAEHKLMAHKILNMFNPTAIPLISGTDIDRPMNALTLTQDLHTLFGRFQIAFEYIGSHTYKIDYVKRDRLLRIVKLPVTRTLYLTPERNIDPPSVDLLKIHHAIAKILHLSAAGEFIDKFLRDMEEMEGGQVMSNGTSRIDDYVRFKLAGCLDGCFEETSVC</sequence>
<evidence type="ECO:0000313" key="3">
    <source>
        <dbReference type="Proteomes" id="UP000326799"/>
    </source>
</evidence>
<gene>
    <name evidence="2" type="ORF">BDV33DRAFT_185328</name>
</gene>
<dbReference type="Proteomes" id="UP000326799">
    <property type="component" value="Unassembled WGS sequence"/>
</dbReference>
<evidence type="ECO:0000313" key="2">
    <source>
        <dbReference type="EMBL" id="KAB8213157.1"/>
    </source>
</evidence>
<keyword evidence="3" id="KW-1185">Reference proteome</keyword>
<reference evidence="2 3" key="1">
    <citation type="submission" date="2019-04" db="EMBL/GenBank/DDBJ databases">
        <title>Fungal friends and foes A comparative genomics study of 23 Aspergillus species from section Flavi.</title>
        <authorList>
            <consortium name="DOE Joint Genome Institute"/>
            <person name="Kjaerbolling I."/>
            <person name="Vesth T.C."/>
            <person name="Frisvad J.C."/>
            <person name="Nybo J.L."/>
            <person name="Theobald S."/>
            <person name="Kildgaard S."/>
            <person name="Petersen T.I."/>
            <person name="Kuo A."/>
            <person name="Sato A."/>
            <person name="Lyhne E.K."/>
            <person name="Kogle M.E."/>
            <person name="Wiebenga A."/>
            <person name="Kun R.S."/>
            <person name="Lubbers R.J."/>
            <person name="Makela M.R."/>
            <person name="Barry K."/>
            <person name="Chovatia M."/>
            <person name="Clum A."/>
            <person name="Daum C."/>
            <person name="Haridas S."/>
            <person name="He G."/>
            <person name="LaButti K."/>
            <person name="Lipzen A."/>
            <person name="Mondo S."/>
            <person name="Pangilinan J."/>
            <person name="Riley R."/>
            <person name="Salamov A."/>
            <person name="Simmons B.A."/>
            <person name="Magnuson J.K."/>
            <person name="Henrissat B."/>
            <person name="Mortensen U.H."/>
            <person name="Larsen T.O."/>
            <person name="De vries R.P."/>
            <person name="Grigoriev I.V."/>
            <person name="Machida M."/>
            <person name="Baker S.E."/>
            <person name="Andersen M.R."/>
        </authorList>
    </citation>
    <scope>NUCLEOTIDE SEQUENCE [LARGE SCALE GENOMIC DNA]</scope>
    <source>
        <strain evidence="2 3">CBS 126849</strain>
    </source>
</reference>
<dbReference type="InterPro" id="IPR003615">
    <property type="entry name" value="HNH_nuc"/>
</dbReference>
<accession>A0A5N6E7A3</accession>
<dbReference type="AlphaFoldDB" id="A0A5N6E7A3"/>
<protein>
    <recommendedName>
        <fullName evidence="1">HNH nuclease domain-containing protein</fullName>
    </recommendedName>
</protein>
<dbReference type="EMBL" id="ML733679">
    <property type="protein sequence ID" value="KAB8213157.1"/>
    <property type="molecule type" value="Genomic_DNA"/>
</dbReference>
<feature type="domain" description="HNH nuclease" evidence="1">
    <location>
        <begin position="205"/>
        <end position="294"/>
    </location>
</feature>
<dbReference type="Pfam" id="PF13391">
    <property type="entry name" value="HNH_2"/>
    <property type="match status" value="1"/>
</dbReference>
<organism evidence="2 3">
    <name type="scientific">Aspergillus novoparasiticus</name>
    <dbReference type="NCBI Taxonomy" id="986946"/>
    <lineage>
        <taxon>Eukaryota</taxon>
        <taxon>Fungi</taxon>
        <taxon>Dikarya</taxon>
        <taxon>Ascomycota</taxon>
        <taxon>Pezizomycotina</taxon>
        <taxon>Eurotiomycetes</taxon>
        <taxon>Eurotiomycetidae</taxon>
        <taxon>Eurotiales</taxon>
        <taxon>Aspergillaceae</taxon>
        <taxon>Aspergillus</taxon>
        <taxon>Aspergillus subgen. Circumdati</taxon>
    </lineage>
</organism>